<protein>
    <submittedName>
        <fullName evidence="1">Uncharacterized protein</fullName>
    </submittedName>
</protein>
<organism evidence="1">
    <name type="scientific">Trypanosoma congolense (strain IL3000)</name>
    <dbReference type="NCBI Taxonomy" id="1068625"/>
    <lineage>
        <taxon>Eukaryota</taxon>
        <taxon>Discoba</taxon>
        <taxon>Euglenozoa</taxon>
        <taxon>Kinetoplastea</taxon>
        <taxon>Metakinetoplastina</taxon>
        <taxon>Trypanosomatida</taxon>
        <taxon>Trypanosomatidae</taxon>
        <taxon>Trypanosoma</taxon>
        <taxon>Nannomonas</taxon>
    </lineage>
</organism>
<dbReference type="AlphaFoldDB" id="G0UXN3"/>
<proteinExistence type="predicted"/>
<name>G0UXN3_TRYCI</name>
<dbReference type="EMBL" id="HE575323">
    <property type="protein sequence ID" value="CCC94150.1"/>
    <property type="molecule type" value="Genomic_DNA"/>
</dbReference>
<sequence>MDCPPPSYGSFLSRSFPVKKCSPSTVVGRASPLCVNVPHSQDVGPIDKDVSRNGVESPCINELKREIVQLRRVVSVLCSKVGVDFKQDEGEFDAPVVDAVQNNVGAPSSSSSGVSGCSHRCPRVGCAKLSAEGARDVRECECVSSRQTEQPLPTFGSEDKKGRGAVVMEHTKEMGDICDDAGNGSCVCAPEGSTLDLVDLMTKFYNMPHATCCQCMKVLPNSFGEELLATALGTTSRSLLDRYASLLVVRLNTNFIATKDAPCVRKNFLASCHGQTDDTNALSHLPRSVIGKVLESAQFPCEILAYRIARAACEQHVINGSGTYSSQTHTMHNMLPASSLVGRGTHKVELALPCTCDDGDVKSLLHSVRFLWIPSHFLESEVKRYEVLNPAVESCGCQICTTLIRCLRQAIKVKNWLRDLSSAPDCSSQSVRIDDVIMCELRRLRSSYDFLTPSERRLVSGENMSLRQLQALQEKCDAAV</sequence>
<reference evidence="1" key="1">
    <citation type="journal article" date="2012" name="Proc. Natl. Acad. Sci. U.S.A.">
        <title>Antigenic diversity is generated by distinct evolutionary mechanisms in African trypanosome species.</title>
        <authorList>
            <person name="Jackson A.P."/>
            <person name="Berry A."/>
            <person name="Aslett M."/>
            <person name="Allison H.C."/>
            <person name="Burton P."/>
            <person name="Vavrova-Anderson J."/>
            <person name="Brown R."/>
            <person name="Browne H."/>
            <person name="Corton N."/>
            <person name="Hauser H."/>
            <person name="Gamble J."/>
            <person name="Gilderthorp R."/>
            <person name="Marcello L."/>
            <person name="McQuillan J."/>
            <person name="Otto T.D."/>
            <person name="Quail M.A."/>
            <person name="Sanders M.J."/>
            <person name="van Tonder A."/>
            <person name="Ginger M.L."/>
            <person name="Field M.C."/>
            <person name="Barry J.D."/>
            <person name="Hertz-Fowler C."/>
            <person name="Berriman M."/>
        </authorList>
    </citation>
    <scope>NUCLEOTIDE SEQUENCE</scope>
    <source>
        <strain evidence="1">IL3000</strain>
    </source>
</reference>
<evidence type="ECO:0000313" key="1">
    <source>
        <dbReference type="EMBL" id="CCC94150.1"/>
    </source>
</evidence>
<gene>
    <name evidence="1" type="ORF">TCIL3000_10_9280</name>
</gene>
<dbReference type="VEuPathDB" id="TriTrypDB:TcIL3000_10_9280"/>
<accession>G0UXN3</accession>